<dbReference type="InterPro" id="IPR025110">
    <property type="entry name" value="AMP-bd_C"/>
</dbReference>
<dbReference type="InterPro" id="IPR020845">
    <property type="entry name" value="AMP-binding_CS"/>
</dbReference>
<dbReference type="PROSITE" id="PS00455">
    <property type="entry name" value="AMP_BINDING"/>
    <property type="match status" value="1"/>
</dbReference>
<comment type="caution">
    <text evidence="3">The sequence shown here is derived from an EMBL/GenBank/DDBJ whole genome shotgun (WGS) entry which is preliminary data.</text>
</comment>
<protein>
    <submittedName>
        <fullName evidence="3">Long-chain fatty acid--CoA ligase</fullName>
    </submittedName>
</protein>
<dbReference type="InterPro" id="IPR045851">
    <property type="entry name" value="AMP-bd_C_sf"/>
</dbReference>
<feature type="domain" description="AMP-binding enzyme C-terminal" evidence="2">
    <location>
        <begin position="429"/>
        <end position="502"/>
    </location>
</feature>
<dbReference type="GO" id="GO:0016874">
    <property type="term" value="F:ligase activity"/>
    <property type="evidence" value="ECO:0007669"/>
    <property type="project" value="UniProtKB-KW"/>
</dbReference>
<organism evidence="3 4">
    <name type="scientific">Pseudonocardia ailaonensis</name>
    <dbReference type="NCBI Taxonomy" id="367279"/>
    <lineage>
        <taxon>Bacteria</taxon>
        <taxon>Bacillati</taxon>
        <taxon>Actinomycetota</taxon>
        <taxon>Actinomycetes</taxon>
        <taxon>Pseudonocardiales</taxon>
        <taxon>Pseudonocardiaceae</taxon>
        <taxon>Pseudonocardia</taxon>
    </lineage>
</organism>
<dbReference type="EMBL" id="BAAAQK010000009">
    <property type="protein sequence ID" value="GAA1850509.1"/>
    <property type="molecule type" value="Genomic_DNA"/>
</dbReference>
<evidence type="ECO:0000313" key="4">
    <source>
        <dbReference type="Proteomes" id="UP001500449"/>
    </source>
</evidence>
<dbReference type="Gene3D" id="3.40.50.12780">
    <property type="entry name" value="N-terminal domain of ligase-like"/>
    <property type="match status" value="1"/>
</dbReference>
<evidence type="ECO:0000313" key="3">
    <source>
        <dbReference type="EMBL" id="GAA1850509.1"/>
    </source>
</evidence>
<proteinExistence type="predicted"/>
<reference evidence="3 4" key="1">
    <citation type="journal article" date="2019" name="Int. J. Syst. Evol. Microbiol.">
        <title>The Global Catalogue of Microorganisms (GCM) 10K type strain sequencing project: providing services to taxonomists for standard genome sequencing and annotation.</title>
        <authorList>
            <consortium name="The Broad Institute Genomics Platform"/>
            <consortium name="The Broad Institute Genome Sequencing Center for Infectious Disease"/>
            <person name="Wu L."/>
            <person name="Ma J."/>
        </authorList>
    </citation>
    <scope>NUCLEOTIDE SEQUENCE [LARGE SCALE GENOMIC DNA]</scope>
    <source>
        <strain evidence="3 4">JCM 16009</strain>
    </source>
</reference>
<evidence type="ECO:0000259" key="1">
    <source>
        <dbReference type="Pfam" id="PF00501"/>
    </source>
</evidence>
<accession>A0ABN2N3I9</accession>
<dbReference type="SUPFAM" id="SSF56801">
    <property type="entry name" value="Acetyl-CoA synthetase-like"/>
    <property type="match status" value="1"/>
</dbReference>
<dbReference type="InterPro" id="IPR000873">
    <property type="entry name" value="AMP-dep_synth/lig_dom"/>
</dbReference>
<dbReference type="Pfam" id="PF00501">
    <property type="entry name" value="AMP-binding"/>
    <property type="match status" value="1"/>
</dbReference>
<name>A0ABN2N3I9_9PSEU</name>
<keyword evidence="3" id="KW-0436">Ligase</keyword>
<gene>
    <name evidence="3" type="ORF">GCM10009836_32910</name>
</gene>
<dbReference type="InterPro" id="IPR042099">
    <property type="entry name" value="ANL_N_sf"/>
</dbReference>
<evidence type="ECO:0000259" key="2">
    <source>
        <dbReference type="Pfam" id="PF13193"/>
    </source>
</evidence>
<dbReference type="RefSeq" id="WP_344417472.1">
    <property type="nucleotide sequence ID" value="NZ_BAAAQK010000009.1"/>
</dbReference>
<dbReference type="Pfam" id="PF13193">
    <property type="entry name" value="AMP-binding_C"/>
    <property type="match status" value="1"/>
</dbReference>
<dbReference type="PANTHER" id="PTHR43767">
    <property type="entry name" value="LONG-CHAIN-FATTY-ACID--COA LIGASE"/>
    <property type="match status" value="1"/>
</dbReference>
<dbReference type="Gene3D" id="3.30.300.30">
    <property type="match status" value="1"/>
</dbReference>
<dbReference type="PANTHER" id="PTHR43767:SF1">
    <property type="entry name" value="NONRIBOSOMAL PEPTIDE SYNTHASE PES1 (EUROFUNG)-RELATED"/>
    <property type="match status" value="1"/>
</dbReference>
<sequence length="514" mass="56163">MPNLSGIVVADWVTMGARQHPGRPCIVMGDGSSRSYAEIEERITRLGSAMTAHGVTRGARIALLATDSAEYLETMFVCAKLGAAAIPLNYRQTVPELAVLLDAGRATWLFVTRRYLDMAVALRDRVSTLETIVLIDGEADGVLGYEALVAEGSPEPWRIAVDDEEILLIAFTSGTTGNPKGVMQSHRMYKRKSVAGAVEYRVRQGAFRYSAAPLHHVGGSGMVFQGLSRGASTLILPQFGPEDVVEWLGKGLNSVFLVPTMISRILALPGIRDARFPALESIVYGAAPMPPSLLAAAMEVFDCDFYNGFGAGTEAGMQAVLGPEEHRRALAGETHLLQSIGKPGVGVDLRLVDDDWQDVEPGETGEIASRSEHVMSGYLDQPERTAQVFHEGWFRGGDLAHFDAEGYLYFDGRKDDMILRGGENIYPIEIEDVLSSHPSVREVAVVGIPDEHWGQIVRACLVPGEGYDEDALRSYCRERLAGYKVPAEFRVHAELPRNPNGKILKRRLRQEVTS</sequence>
<feature type="domain" description="AMP-dependent synthetase/ligase" evidence="1">
    <location>
        <begin position="17"/>
        <end position="379"/>
    </location>
</feature>
<keyword evidence="4" id="KW-1185">Reference proteome</keyword>
<dbReference type="InterPro" id="IPR050237">
    <property type="entry name" value="ATP-dep_AMP-bd_enzyme"/>
</dbReference>
<dbReference type="Proteomes" id="UP001500449">
    <property type="component" value="Unassembled WGS sequence"/>
</dbReference>